<feature type="transmembrane region" description="Helical" evidence="8">
    <location>
        <begin position="173"/>
        <end position="191"/>
    </location>
</feature>
<gene>
    <name evidence="9" type="ORF">GCM10009613_47760</name>
</gene>
<accession>A0ABN1Y2Z1</accession>
<organism evidence="9 10">
    <name type="scientific">Pseudonocardia kongjuensis</name>
    <dbReference type="NCBI Taxonomy" id="102227"/>
    <lineage>
        <taxon>Bacteria</taxon>
        <taxon>Bacillati</taxon>
        <taxon>Actinomycetota</taxon>
        <taxon>Actinomycetes</taxon>
        <taxon>Pseudonocardiales</taxon>
        <taxon>Pseudonocardiaceae</taxon>
        <taxon>Pseudonocardia</taxon>
    </lineage>
</organism>
<evidence type="ECO:0000256" key="6">
    <source>
        <dbReference type="ARBA" id="ARBA00023136"/>
    </source>
</evidence>
<feature type="transmembrane region" description="Helical" evidence="8">
    <location>
        <begin position="93"/>
        <end position="113"/>
    </location>
</feature>
<evidence type="ECO:0000256" key="3">
    <source>
        <dbReference type="ARBA" id="ARBA00022679"/>
    </source>
</evidence>
<evidence type="ECO:0000313" key="9">
    <source>
        <dbReference type="EMBL" id="GAA1396478.1"/>
    </source>
</evidence>
<comment type="subcellular location">
    <subcellularLocation>
        <location evidence="1">Cell membrane</location>
        <topology evidence="1">Multi-pass membrane protein</topology>
    </subcellularLocation>
</comment>
<keyword evidence="10" id="KW-1185">Reference proteome</keyword>
<evidence type="ECO:0000313" key="10">
    <source>
        <dbReference type="Proteomes" id="UP001501414"/>
    </source>
</evidence>
<keyword evidence="6 8" id="KW-0472">Membrane</keyword>
<evidence type="ECO:0000256" key="5">
    <source>
        <dbReference type="ARBA" id="ARBA00022989"/>
    </source>
</evidence>
<feature type="transmembrane region" description="Helical" evidence="8">
    <location>
        <begin position="120"/>
        <end position="138"/>
    </location>
</feature>
<feature type="transmembrane region" description="Helical" evidence="8">
    <location>
        <begin position="32"/>
        <end position="53"/>
    </location>
</feature>
<feature type="transmembrane region" description="Helical" evidence="8">
    <location>
        <begin position="283"/>
        <end position="302"/>
    </location>
</feature>
<name>A0ABN1Y2Z1_9PSEU</name>
<dbReference type="InterPro" id="IPR018584">
    <property type="entry name" value="GT87"/>
</dbReference>
<feature type="transmembrane region" description="Helical" evidence="8">
    <location>
        <begin position="197"/>
        <end position="216"/>
    </location>
</feature>
<feature type="transmembrane region" description="Helical" evidence="8">
    <location>
        <begin position="330"/>
        <end position="346"/>
    </location>
</feature>
<keyword evidence="3" id="KW-0808">Transferase</keyword>
<keyword evidence="2" id="KW-1003">Cell membrane</keyword>
<dbReference type="Pfam" id="PF09594">
    <property type="entry name" value="GT87"/>
    <property type="match status" value="1"/>
</dbReference>
<dbReference type="Proteomes" id="UP001501414">
    <property type="component" value="Unassembled WGS sequence"/>
</dbReference>
<protein>
    <submittedName>
        <fullName evidence="9">Glycosyltransferase 87 family protein</fullName>
    </submittedName>
</protein>
<evidence type="ECO:0000256" key="7">
    <source>
        <dbReference type="ARBA" id="ARBA00024033"/>
    </source>
</evidence>
<feature type="transmembrane region" description="Helical" evidence="8">
    <location>
        <begin position="391"/>
        <end position="409"/>
    </location>
</feature>
<evidence type="ECO:0000256" key="2">
    <source>
        <dbReference type="ARBA" id="ARBA00022475"/>
    </source>
</evidence>
<sequence length="432" mass="46286">MTVTRTTPDPDVPPGAGSDGHLGVVSWLRSAATAWVTLLLTVPLLVASLYWSWIRLRNYALDLDIYRIGVQVWLAGGDMYGELPPPLHGPVLPFIYPVFAAITMIPLAVVPYAVAFTTQFVVSVVSLAICVVLAIRIAWPAGGWRAGVVLGVPVLAAALLTEPVAQTFAFGQINLVLMVLVLVDCLAPRTLWPRGMLLGLAAAIKLTPAGFVLFLLVRRDWKACAVAAVTGIVATLVGFVVDPASSYRYWFVGGPAAGVSGSTFFSNETVQAVLARQEVPEPWFTVLWLAIVAVLLALAVPVIRRSEPVLALAATAAVVLMATPTAWSHHWVWVVPGLIAIGAHAIRHRSVAWAALGAVIAAIFYIAPFRWMPNVWGVEMKWSLWEQVLGASYVIPSAIALGLGCWYVTRGPGRPGGPQAPAPERLRVGEPR</sequence>
<feature type="transmembrane region" description="Helical" evidence="8">
    <location>
        <begin position="353"/>
        <end position="371"/>
    </location>
</feature>
<keyword evidence="5 8" id="KW-1133">Transmembrane helix</keyword>
<feature type="transmembrane region" description="Helical" evidence="8">
    <location>
        <begin position="223"/>
        <end position="241"/>
    </location>
</feature>
<feature type="transmembrane region" description="Helical" evidence="8">
    <location>
        <begin position="144"/>
        <end position="161"/>
    </location>
</feature>
<dbReference type="RefSeq" id="WP_344026262.1">
    <property type="nucleotide sequence ID" value="NZ_BAAAJK010000033.1"/>
</dbReference>
<keyword evidence="4 8" id="KW-0812">Transmembrane</keyword>
<evidence type="ECO:0000256" key="1">
    <source>
        <dbReference type="ARBA" id="ARBA00004651"/>
    </source>
</evidence>
<proteinExistence type="inferred from homology"/>
<dbReference type="EMBL" id="BAAAJK010000033">
    <property type="protein sequence ID" value="GAA1396478.1"/>
    <property type="molecule type" value="Genomic_DNA"/>
</dbReference>
<reference evidence="9 10" key="1">
    <citation type="journal article" date="2019" name="Int. J. Syst. Evol. Microbiol.">
        <title>The Global Catalogue of Microorganisms (GCM) 10K type strain sequencing project: providing services to taxonomists for standard genome sequencing and annotation.</title>
        <authorList>
            <consortium name="The Broad Institute Genomics Platform"/>
            <consortium name="The Broad Institute Genome Sequencing Center for Infectious Disease"/>
            <person name="Wu L."/>
            <person name="Ma J."/>
        </authorList>
    </citation>
    <scope>NUCLEOTIDE SEQUENCE [LARGE SCALE GENOMIC DNA]</scope>
    <source>
        <strain evidence="9 10">JCM 11896</strain>
    </source>
</reference>
<comment type="similarity">
    <text evidence="7">Belongs to the glycosyltransferase 87 family.</text>
</comment>
<evidence type="ECO:0000256" key="8">
    <source>
        <dbReference type="SAM" id="Phobius"/>
    </source>
</evidence>
<feature type="transmembrane region" description="Helical" evidence="8">
    <location>
        <begin position="309"/>
        <end position="324"/>
    </location>
</feature>
<comment type="caution">
    <text evidence="9">The sequence shown here is derived from an EMBL/GenBank/DDBJ whole genome shotgun (WGS) entry which is preliminary data.</text>
</comment>
<evidence type="ECO:0000256" key="4">
    <source>
        <dbReference type="ARBA" id="ARBA00022692"/>
    </source>
</evidence>